<dbReference type="InterPro" id="IPR038648">
    <property type="entry name" value="PHR_sf"/>
</dbReference>
<feature type="region of interest" description="Disordered" evidence="3">
    <location>
        <begin position="1984"/>
        <end position="2110"/>
    </location>
</feature>
<dbReference type="PRINTS" id="PR00633">
    <property type="entry name" value="RCCNDNSATION"/>
</dbReference>
<evidence type="ECO:0000259" key="4">
    <source>
        <dbReference type="Pfam" id="PF08005"/>
    </source>
</evidence>
<feature type="compositionally biased region" description="Low complexity" evidence="3">
    <location>
        <begin position="2016"/>
        <end position="2038"/>
    </location>
</feature>
<dbReference type="Gene3D" id="2.130.10.30">
    <property type="entry name" value="Regulator of chromosome condensation 1/beta-lactamase-inhibitor protein II"/>
    <property type="match status" value="1"/>
</dbReference>
<dbReference type="EC" id="2.3.2.33" evidence="5"/>
<evidence type="ECO:0000256" key="3">
    <source>
        <dbReference type="SAM" id="MobiDB-lite"/>
    </source>
</evidence>
<feature type="region of interest" description="Disordered" evidence="3">
    <location>
        <begin position="1855"/>
        <end position="1953"/>
    </location>
</feature>
<gene>
    <name evidence="5" type="ORF">SPHA_62626</name>
</gene>
<dbReference type="GO" id="GO:0005634">
    <property type="term" value="C:nucleus"/>
    <property type="evidence" value="ECO:0007669"/>
    <property type="project" value="TreeGrafter"/>
</dbReference>
<evidence type="ECO:0000256" key="1">
    <source>
        <dbReference type="ARBA" id="ARBA00022786"/>
    </source>
</evidence>
<name>A0A812E1H8_ACAPH</name>
<feature type="repeat" description="RCC1" evidence="2">
    <location>
        <begin position="78"/>
        <end position="127"/>
    </location>
</feature>
<dbReference type="Gene3D" id="1.10.10.2360">
    <property type="match status" value="1"/>
</dbReference>
<dbReference type="InterPro" id="IPR014756">
    <property type="entry name" value="Ig_E-set"/>
</dbReference>
<accession>A0A812E1H8</accession>
<keyword evidence="1" id="KW-0833">Ubl conjugation pathway</keyword>
<dbReference type="Gene3D" id="2.60.120.820">
    <property type="entry name" value="PHR domain"/>
    <property type="match status" value="2"/>
</dbReference>
<dbReference type="InterPro" id="IPR000408">
    <property type="entry name" value="Reg_chr_condens"/>
</dbReference>
<organism evidence="5 6">
    <name type="scientific">Acanthosepion pharaonis</name>
    <name type="common">Pharaoh cuttlefish</name>
    <name type="synonym">Sepia pharaonis</name>
    <dbReference type="NCBI Taxonomy" id="158019"/>
    <lineage>
        <taxon>Eukaryota</taxon>
        <taxon>Metazoa</taxon>
        <taxon>Spiralia</taxon>
        <taxon>Lophotrochozoa</taxon>
        <taxon>Mollusca</taxon>
        <taxon>Cephalopoda</taxon>
        <taxon>Coleoidea</taxon>
        <taxon>Decapodiformes</taxon>
        <taxon>Sepiida</taxon>
        <taxon>Sepiina</taxon>
        <taxon>Sepiidae</taxon>
        <taxon>Acanthosepion</taxon>
    </lineage>
</organism>
<keyword evidence="6" id="KW-1185">Reference proteome</keyword>
<feature type="compositionally biased region" description="Polar residues" evidence="3">
    <location>
        <begin position="2094"/>
        <end position="2110"/>
    </location>
</feature>
<protein>
    <submittedName>
        <fullName evidence="5">MYCBP2</fullName>
        <ecNumber evidence="5">2.3.2.33</ecNumber>
    </submittedName>
</protein>
<dbReference type="Pfam" id="PF00415">
    <property type="entry name" value="RCC1"/>
    <property type="match status" value="1"/>
</dbReference>
<dbReference type="GO" id="GO:0061630">
    <property type="term" value="F:ubiquitin protein ligase activity"/>
    <property type="evidence" value="ECO:0007669"/>
    <property type="project" value="UniProtKB-EC"/>
</dbReference>
<dbReference type="GO" id="GO:0005886">
    <property type="term" value="C:plasma membrane"/>
    <property type="evidence" value="ECO:0007669"/>
    <property type="project" value="TreeGrafter"/>
</dbReference>
<dbReference type="OrthoDB" id="6050183at2759"/>
<dbReference type="SUPFAM" id="SSF81296">
    <property type="entry name" value="E set domains"/>
    <property type="match status" value="1"/>
</dbReference>
<dbReference type="Pfam" id="PF08005">
    <property type="entry name" value="PHR"/>
    <property type="match status" value="2"/>
</dbReference>
<feature type="compositionally biased region" description="Polar residues" evidence="3">
    <location>
        <begin position="1855"/>
        <end position="1888"/>
    </location>
</feature>
<dbReference type="Proteomes" id="UP000597762">
    <property type="component" value="Unassembled WGS sequence"/>
</dbReference>
<keyword evidence="5" id="KW-0808">Transferase</keyword>
<comment type="caution">
    <text evidence="5">The sequence shown here is derived from an EMBL/GenBank/DDBJ whole genome shotgun (WGS) entry which is preliminary data.</text>
</comment>
<dbReference type="PANTHER" id="PTHR45943:SF1">
    <property type="entry name" value="E3 UBIQUITIN-PROTEIN LIGASE MYCBP2"/>
    <property type="match status" value="1"/>
</dbReference>
<evidence type="ECO:0000256" key="2">
    <source>
        <dbReference type="PROSITE-ProRule" id="PRU00235"/>
    </source>
</evidence>
<keyword evidence="5" id="KW-0012">Acyltransferase</keyword>
<feature type="compositionally biased region" description="Polar residues" evidence="3">
    <location>
        <begin position="1920"/>
        <end position="1948"/>
    </location>
</feature>
<feature type="domain" description="PHR" evidence="4">
    <location>
        <begin position="853"/>
        <end position="1015"/>
    </location>
</feature>
<dbReference type="SUPFAM" id="SSF50985">
    <property type="entry name" value="RCC1/BLIP-II"/>
    <property type="match status" value="1"/>
</dbReference>
<dbReference type="FunFam" id="2.60.120.820:FF:000002">
    <property type="entry name" value="E3 ubiquitin-protein ligase MYCBP2 isoform X1"/>
    <property type="match status" value="1"/>
</dbReference>
<dbReference type="PANTHER" id="PTHR45943">
    <property type="entry name" value="E3 UBIQUITIN-PROTEIN LIGASE MYCBP2"/>
    <property type="match status" value="1"/>
</dbReference>
<proteinExistence type="predicted"/>
<reference evidence="5" key="1">
    <citation type="submission" date="2021-01" db="EMBL/GenBank/DDBJ databases">
        <authorList>
            <person name="Li R."/>
            <person name="Bekaert M."/>
        </authorList>
    </citation>
    <scope>NUCLEOTIDE SEQUENCE</scope>
    <source>
        <strain evidence="5">Farmed</strain>
    </source>
</reference>
<dbReference type="GO" id="GO:0008582">
    <property type="term" value="P:regulation of synaptic assembly at neuromuscular junction"/>
    <property type="evidence" value="ECO:0007669"/>
    <property type="project" value="TreeGrafter"/>
</dbReference>
<dbReference type="InterPro" id="IPR009091">
    <property type="entry name" value="RCC1/BLIP-II"/>
</dbReference>
<dbReference type="EMBL" id="CAHIKZ030004486">
    <property type="protein sequence ID" value="CAE1311207.1"/>
    <property type="molecule type" value="Genomic_DNA"/>
</dbReference>
<feature type="domain" description="PHR" evidence="4">
    <location>
        <begin position="359"/>
        <end position="509"/>
    </location>
</feature>
<dbReference type="InterPro" id="IPR012983">
    <property type="entry name" value="PHR"/>
</dbReference>
<dbReference type="GO" id="GO:0007411">
    <property type="term" value="P:axon guidance"/>
    <property type="evidence" value="ECO:0007669"/>
    <property type="project" value="TreeGrafter"/>
</dbReference>
<evidence type="ECO:0000313" key="5">
    <source>
        <dbReference type="EMBL" id="CAE1311207.1"/>
    </source>
</evidence>
<feature type="compositionally biased region" description="Basic and acidic residues" evidence="3">
    <location>
        <begin position="2046"/>
        <end position="2063"/>
    </location>
</feature>
<evidence type="ECO:0000313" key="6">
    <source>
        <dbReference type="Proteomes" id="UP000597762"/>
    </source>
</evidence>
<dbReference type="PROSITE" id="PS50012">
    <property type="entry name" value="RCC1_3"/>
    <property type="match status" value="1"/>
</dbReference>
<sequence>MTPSLNHFFVTLFNLSIFPNPLFSFCLQSGLFSSVCHSFLAVLRNTIKNAFLPIPGLSIVRPSYSDKSTSTVLLLQNGDVYTFGSNQYGQLGVGDTVVRGEPTKVQLPMSAVQVAAGSSHTVILLANGQVYTCGSYQKGALGRLCPEEGGAKEKSHPWYTLPGPVPGIGARYGRRATWIGASSDQTFMRIDESLINAHTLTGCNIFANQSCIGLIPAEEDSGCSMKCLMISKHDGSCKSFISSDQENLFHHAVCLDPVYDTLWSYNPSTHMVNCYMVLLPEVRLLQTVDTSYCNILSPEMFVPTRTHSNSTRSHCSLHMLACLDTLTTAQQLHLTVYEEAKEKLAATKDYTKEDFSVVNRFDSHGGGWGYSGHSVEAIRFMSDTDILLGGFGLFGGRGEYYGRIKLFELGFDGADNEQDGTLLAETEEIPFECAARETYAMLFYEPVSIQANIWYVAWARISGPSSDCGSSGQAVVTTEDQVVFKFKSSKKSNNGTDVNAGQIPQLLYRLPSPDRQTVPRKSEYMEPAHVLTQDFSRTVSPDCFDALLSLLEWAWSSFHASAVEVDGLKGISRTAVVLDLQRFVYICKACLRLIKIYINEVYSDGIAGRKNVPENMKLAEGVGNSRDLLRKILAEEVRPSKVRIFLPTPPTSPEFRQMEEEILSACHDTFTGCFHAFYPTANLKWLCLCDLLVMLEPGMTNMDGYGRLLAAIMEALTHPTIKLTNIMPINCEPETEEILRRQSISIDDNTNSVARLAESHRFPLLVDHMTYRTELEGIGSGHTSFKEVLDRLLMISTVPVRQALNKESPSYPHVLVSNTCALLLCLISELAASATGSELDLTSTSRPLLVTPNRFTRTIHGAYWNTGNGSPDAVAFSVDRPGILIAGVCVYGGSVVGGQYEYELELLDDQSEGHSDPTQSHTSRWNSLEIVKGSYGPDDCVNDIAEIKFDRPVPIKEGMKYAVLLRNHGPRTLNGDGGLSRVKCPDGTTFTFTSCSLSSNGTNHMRGQLPQIIYYSASQDGEFQQQQTKVLAEMQARKDAIGITNAICRSAIDILHRARGIAPEEAKEILGQSPMFSSLLPLVLAYIGPVATQDPRGAVQVLGLIHEVLPAVVAINNQGLITSYGGGHTDAGSLDSEFGGTSQHYRIVESDHPYKPANVANYKVQFTDSVKWMVLEFDAQCGTAQAEDTLQLYIPCRFKENALCPLTGQEEEEDQQPTSVLWPVLKKFHGNNWPKSAVVLPGNEVTFSLESASDYVKDEKACFYGFKCIVTGYEWTTRPEETTLHLERELSYLGGMCASALMKKDLTLPVGAEDVEEDLDSVEEGAQLVFNAHSSLLDKGFALSHPPTIMQALEGNLPFCWQSNERAFLKDFVACTPGTSGGRLARWLQPDSYIDPRQCEVIYNKEELKCSWPAILTVLTKDQYGQVVHVPNLKVEVKAIPIDQKDSVGEDYKKMRRLSKHDEGDMTFGGHAPPPLDILYEVTVKDRKDVFHSICMMKAYENYSFEELRYAAPAVPRPSENMLVRSNNDGSYNCNWTPGSVGFYNIYVTIDSFDTGDTFKVEVKEPPQGVTPPLQAAKKSHQPNKMRRFVGKNSAGLRIRINPSLQSEQIGTIKPDGTISFIDEIHNDDGVWVRLSTDSIKEWCVNGFTEAWCLQYNQHLGKTLLVPIEEPKSILDEIIKETLLRKLPEFVQDSRTRKVGGPGCYHVIKCGSSGHNIRCRPSKKATPVGMLVLGSQLTATEDTTNHDGTWVKLDAESISHYCDLTEGEAWSLARDREDIIYLEHEANMGFSDGFGRRNPFSFNTFPTNSAKGFDFSMAQYNTLPMFGQKSDGFGHSSSWPARMFSFGPASSCNDASVFGQPTQQTPERSSSFGPSWYSRSPNQTNGPLVSSHGGSVGSETRQGGNPFMIYNDLTYPRKSPSASTKGGPSKSVKTCETNGSMPTPGSQKSTKKEGMCITSELQGFSVKELVKALETTEEARRVPVPLHGHVKNLSGGCESRFNGNGPTPVPSPPGTPKKTPSRSSSPSQSTGSSRHGSPVRIANKAETTKKEIKEMTVVAKDESPPPPVPVSAFAQRALRGNLPREPSMERDTSDGSISENSRQVSPARSR</sequence>